<dbReference type="InterPro" id="IPR011990">
    <property type="entry name" value="TPR-like_helical_dom_sf"/>
</dbReference>
<dbReference type="SUPFAM" id="SSF48452">
    <property type="entry name" value="TPR-like"/>
    <property type="match status" value="1"/>
</dbReference>
<protein>
    <recommendedName>
        <fullName evidence="3">Tetratricopeptide repeat protein</fullName>
    </recommendedName>
</protein>
<dbReference type="Pfam" id="PF10300">
    <property type="entry name" value="Iml2-TPR_39"/>
    <property type="match status" value="2"/>
</dbReference>
<dbReference type="AlphaFoldDB" id="A0A368FKV1"/>
<reference evidence="1 2" key="1">
    <citation type="submission" date="2014-10" db="EMBL/GenBank/DDBJ databases">
        <title>Draft genome of the hookworm Ancylostoma caninum.</title>
        <authorList>
            <person name="Mitreva M."/>
        </authorList>
    </citation>
    <scope>NUCLEOTIDE SEQUENCE [LARGE SCALE GENOMIC DNA]</scope>
    <source>
        <strain evidence="1 2">Baltimore</strain>
    </source>
</reference>
<name>A0A368FKV1_ANCCA</name>
<dbReference type="Proteomes" id="UP000252519">
    <property type="component" value="Unassembled WGS sequence"/>
</dbReference>
<evidence type="ECO:0008006" key="3">
    <source>
        <dbReference type="Google" id="ProtNLM"/>
    </source>
</evidence>
<evidence type="ECO:0000313" key="2">
    <source>
        <dbReference type="Proteomes" id="UP000252519"/>
    </source>
</evidence>
<organism evidence="1 2">
    <name type="scientific">Ancylostoma caninum</name>
    <name type="common">Dog hookworm</name>
    <dbReference type="NCBI Taxonomy" id="29170"/>
    <lineage>
        <taxon>Eukaryota</taxon>
        <taxon>Metazoa</taxon>
        <taxon>Ecdysozoa</taxon>
        <taxon>Nematoda</taxon>
        <taxon>Chromadorea</taxon>
        <taxon>Rhabditida</taxon>
        <taxon>Rhabditina</taxon>
        <taxon>Rhabditomorpha</taxon>
        <taxon>Strongyloidea</taxon>
        <taxon>Ancylostomatidae</taxon>
        <taxon>Ancylostomatinae</taxon>
        <taxon>Ancylostoma</taxon>
    </lineage>
</organism>
<comment type="caution">
    <text evidence="1">The sequence shown here is derived from an EMBL/GenBank/DDBJ whole genome shotgun (WGS) entry which is preliminary data.</text>
</comment>
<gene>
    <name evidence="1" type="ORF">ANCCAN_22035</name>
</gene>
<keyword evidence="2" id="KW-1185">Reference proteome</keyword>
<dbReference type="PANTHER" id="PTHR31859">
    <property type="entry name" value="TETRATRICOPEPTIDE REPEAT PROTEIN 39 FAMILY MEMBER"/>
    <property type="match status" value="1"/>
</dbReference>
<dbReference type="Gene3D" id="1.25.40.10">
    <property type="entry name" value="Tetratricopeptide repeat domain"/>
    <property type="match status" value="1"/>
</dbReference>
<sequence length="372" mass="42704">MYHALGYNTIVFIKAMLTCDKADLERSMQVSKEACAVIERFRQKFSLSDTFLSLGGKYSRNMTDEELHAELCYAESLLVRAALAFFQDDNFASFVRGALRIRSCYQIYRCNSLYRLCGSKLKSKAWLEFSNSRFGAGEPDLALCHRLIPSLMCKYPKGAVVLFLRARLMLVSGDIDSAIYCFNLSIESQQDYKQFHHVAYWELLFSHCYLGQWAKAANYAKRLVNESRWSRCVYTYLLCILFAADDTCETSKRNETVAALAKKVDGLRQRIAGKSIPVEKYCAKKANRFVAKQSLMFAHYEFMYFWSGFDIVGSHPTIMQGILEDLENIWLTRKSGADADDRALYFFLKAVCLRNLRRPVAAESAIREVMKL</sequence>
<evidence type="ECO:0000313" key="1">
    <source>
        <dbReference type="EMBL" id="RCN32158.1"/>
    </source>
</evidence>
<dbReference type="EMBL" id="JOJR01001144">
    <property type="protein sequence ID" value="RCN32158.1"/>
    <property type="molecule type" value="Genomic_DNA"/>
</dbReference>
<dbReference type="InterPro" id="IPR019412">
    <property type="entry name" value="IML2/TPR_39"/>
</dbReference>
<dbReference type="STRING" id="29170.A0A368FKV1"/>
<proteinExistence type="predicted"/>
<accession>A0A368FKV1</accession>
<dbReference type="PANTHER" id="PTHR31859:SF9">
    <property type="entry name" value="TETRATRICOPEPTIDE REPEAT PROTEIN 39B"/>
    <property type="match status" value="1"/>
</dbReference>
<dbReference type="OrthoDB" id="43460at2759"/>